<accession>A0A8D2LDE4</accession>
<dbReference type="GO" id="GO:0007099">
    <property type="term" value="P:centriole replication"/>
    <property type="evidence" value="ECO:0007669"/>
    <property type="project" value="TreeGrafter"/>
</dbReference>
<keyword evidence="3" id="KW-0175">Coiled coil</keyword>
<dbReference type="InterPro" id="IPR042791">
    <property type="entry name" value="CDK5RAP2"/>
</dbReference>
<protein>
    <recommendedName>
        <fullName evidence="5">Centrosomin N-terminal motif 1 domain-containing protein</fullName>
    </recommendedName>
</protein>
<evidence type="ECO:0000259" key="5">
    <source>
        <dbReference type="Pfam" id="PF07989"/>
    </source>
</evidence>
<dbReference type="GO" id="GO:0097431">
    <property type="term" value="C:mitotic spindle pole"/>
    <property type="evidence" value="ECO:0007669"/>
    <property type="project" value="TreeGrafter"/>
</dbReference>
<dbReference type="AlphaFoldDB" id="A0A8D2LDE4"/>
<proteinExistence type="predicted"/>
<comment type="subcellular location">
    <subcellularLocation>
        <location evidence="1">Cytoplasm</location>
    </subcellularLocation>
</comment>
<evidence type="ECO:0000313" key="7">
    <source>
        <dbReference type="Proteomes" id="UP000694545"/>
    </source>
</evidence>
<dbReference type="GO" id="GO:0007059">
    <property type="term" value="P:chromosome segregation"/>
    <property type="evidence" value="ECO:0007669"/>
    <property type="project" value="TreeGrafter"/>
</dbReference>
<feature type="compositionally biased region" description="Low complexity" evidence="4">
    <location>
        <begin position="31"/>
        <end position="44"/>
    </location>
</feature>
<reference evidence="6" key="1">
    <citation type="submission" date="2025-08" db="UniProtKB">
        <authorList>
            <consortium name="Ensembl"/>
        </authorList>
    </citation>
    <scope>IDENTIFICATION</scope>
</reference>
<dbReference type="Ensembl" id="ENSVKKT00000020953.1">
    <property type="protein sequence ID" value="ENSVKKP00000020447.1"/>
    <property type="gene ID" value="ENSVKKG00000013765.1"/>
</dbReference>
<evidence type="ECO:0000256" key="3">
    <source>
        <dbReference type="SAM" id="Coils"/>
    </source>
</evidence>
<dbReference type="GO" id="GO:0008017">
    <property type="term" value="F:microtubule binding"/>
    <property type="evidence" value="ECO:0007669"/>
    <property type="project" value="TreeGrafter"/>
</dbReference>
<evidence type="ECO:0000256" key="2">
    <source>
        <dbReference type="ARBA" id="ARBA00022490"/>
    </source>
</evidence>
<keyword evidence="7" id="KW-1185">Reference proteome</keyword>
<sequence length="266" mass="28661">GAAPGSGSCRRGCWPACCLPSPHRPEQPQSRPALRWAPLAAAAAERQGSWRPERGARPHVSGGHPGGPSAAVRGASLPSAAARCYCHEGGVRVPPHGPPAMSNGHRALSQHLSDLKKENFSLKLRIYFLEDRMQQKYEASREDVYRRNIELKVEVESLKQELREKQQALEKAWYAWHGVGALVGAGGCAAPGAALGSSQASGWLCRGRERVLGRGFSHTACARRPARCGPVLVPPVSRGARLGCSPSAVIPCPRKRSWNWIPSILN</sequence>
<keyword evidence="2" id="KW-0963">Cytoplasm</keyword>
<name>A0A8D2LDE4_VARKO</name>
<feature type="region of interest" description="Disordered" evidence="4">
    <location>
        <begin position="20"/>
        <end position="73"/>
    </location>
</feature>
<dbReference type="InterPro" id="IPR012943">
    <property type="entry name" value="Cnn_1N"/>
</dbReference>
<dbReference type="GO" id="GO:0046600">
    <property type="term" value="P:negative regulation of centriole replication"/>
    <property type="evidence" value="ECO:0007669"/>
    <property type="project" value="TreeGrafter"/>
</dbReference>
<dbReference type="GO" id="GO:0001578">
    <property type="term" value="P:microtubule bundle formation"/>
    <property type="evidence" value="ECO:0007669"/>
    <property type="project" value="TreeGrafter"/>
</dbReference>
<evidence type="ECO:0000313" key="6">
    <source>
        <dbReference type="Ensembl" id="ENSVKKP00000020447.1"/>
    </source>
</evidence>
<organism evidence="6 7">
    <name type="scientific">Varanus komodoensis</name>
    <name type="common">Komodo dragon</name>
    <dbReference type="NCBI Taxonomy" id="61221"/>
    <lineage>
        <taxon>Eukaryota</taxon>
        <taxon>Metazoa</taxon>
        <taxon>Chordata</taxon>
        <taxon>Craniata</taxon>
        <taxon>Vertebrata</taxon>
        <taxon>Euteleostomi</taxon>
        <taxon>Lepidosauria</taxon>
        <taxon>Squamata</taxon>
        <taxon>Bifurcata</taxon>
        <taxon>Unidentata</taxon>
        <taxon>Episquamata</taxon>
        <taxon>Toxicofera</taxon>
        <taxon>Anguimorpha</taxon>
        <taxon>Paleoanguimorpha</taxon>
        <taxon>Varanoidea</taxon>
        <taxon>Varanidae</taxon>
        <taxon>Varanus</taxon>
    </lineage>
</organism>
<feature type="coiled-coil region" evidence="3">
    <location>
        <begin position="141"/>
        <end position="172"/>
    </location>
</feature>
<evidence type="ECO:0000256" key="1">
    <source>
        <dbReference type="ARBA" id="ARBA00004496"/>
    </source>
</evidence>
<feature type="domain" description="Centrosomin N-terminal motif 1" evidence="5">
    <location>
        <begin position="108"/>
        <end position="173"/>
    </location>
</feature>
<reference evidence="6" key="2">
    <citation type="submission" date="2025-09" db="UniProtKB">
        <authorList>
            <consortium name="Ensembl"/>
        </authorList>
    </citation>
    <scope>IDENTIFICATION</scope>
</reference>
<dbReference type="GO" id="GO:0090266">
    <property type="term" value="P:regulation of mitotic cell cycle spindle assembly checkpoint"/>
    <property type="evidence" value="ECO:0007669"/>
    <property type="project" value="TreeGrafter"/>
</dbReference>
<dbReference type="Pfam" id="PF07989">
    <property type="entry name" value="Cnn_1N"/>
    <property type="match status" value="1"/>
</dbReference>
<dbReference type="GO" id="GO:0000132">
    <property type="term" value="P:establishment of mitotic spindle orientation"/>
    <property type="evidence" value="ECO:0007669"/>
    <property type="project" value="TreeGrafter"/>
</dbReference>
<dbReference type="GO" id="GO:0043015">
    <property type="term" value="F:gamma-tubulin binding"/>
    <property type="evidence" value="ECO:0007669"/>
    <property type="project" value="TreeGrafter"/>
</dbReference>
<feature type="compositionally biased region" description="Low complexity" evidence="4">
    <location>
        <begin position="59"/>
        <end position="72"/>
    </location>
</feature>
<dbReference type="PANTHER" id="PTHR46930:SF1">
    <property type="entry name" value="CDK5 REGULATORY SUBUNIT-ASSOCIATED PROTEIN 2"/>
    <property type="match status" value="1"/>
</dbReference>
<dbReference type="GO" id="GO:0035371">
    <property type="term" value="C:microtubule plus-end"/>
    <property type="evidence" value="ECO:0007669"/>
    <property type="project" value="TreeGrafter"/>
</dbReference>
<dbReference type="PANTHER" id="PTHR46930">
    <property type="entry name" value="CDK5 REGULATORY SUBUNIT-ASSOCIATED PROTEIN 2"/>
    <property type="match status" value="1"/>
</dbReference>
<dbReference type="GO" id="GO:0005737">
    <property type="term" value="C:cytoplasm"/>
    <property type="evidence" value="ECO:0007669"/>
    <property type="project" value="UniProtKB-SubCell"/>
</dbReference>
<evidence type="ECO:0000256" key="4">
    <source>
        <dbReference type="SAM" id="MobiDB-lite"/>
    </source>
</evidence>
<dbReference type="GO" id="GO:0000242">
    <property type="term" value="C:pericentriolar material"/>
    <property type="evidence" value="ECO:0007669"/>
    <property type="project" value="TreeGrafter"/>
</dbReference>
<dbReference type="Proteomes" id="UP000694545">
    <property type="component" value="Unplaced"/>
</dbReference>